<dbReference type="InterPro" id="IPR006571">
    <property type="entry name" value="TLDc_dom"/>
</dbReference>
<dbReference type="CDD" id="cd00054">
    <property type="entry name" value="EGF_CA"/>
    <property type="match status" value="3"/>
</dbReference>
<dbReference type="Pfam" id="PF12947">
    <property type="entry name" value="EGF_3"/>
    <property type="match status" value="3"/>
</dbReference>
<evidence type="ECO:0000256" key="5">
    <source>
        <dbReference type="PROSITE-ProRule" id="PRU00076"/>
    </source>
</evidence>
<organism evidence="9 10">
    <name type="scientific">Porites lobata</name>
    <dbReference type="NCBI Taxonomy" id="104759"/>
    <lineage>
        <taxon>Eukaryota</taxon>
        <taxon>Metazoa</taxon>
        <taxon>Cnidaria</taxon>
        <taxon>Anthozoa</taxon>
        <taxon>Hexacorallia</taxon>
        <taxon>Scleractinia</taxon>
        <taxon>Fungiina</taxon>
        <taxon>Poritidae</taxon>
        <taxon>Porites</taxon>
    </lineage>
</organism>
<dbReference type="EMBL" id="CALNXK010000352">
    <property type="protein sequence ID" value="CAH3183404.1"/>
    <property type="molecule type" value="Genomic_DNA"/>
</dbReference>
<dbReference type="SUPFAM" id="SSF57184">
    <property type="entry name" value="Growth factor receptor domain"/>
    <property type="match status" value="1"/>
</dbReference>
<dbReference type="PROSITE" id="PS51886">
    <property type="entry name" value="TLDC"/>
    <property type="match status" value="1"/>
</dbReference>
<dbReference type="InterPro" id="IPR009030">
    <property type="entry name" value="Growth_fac_rcpt_cys_sf"/>
</dbReference>
<keyword evidence="4 5" id="KW-1015">Disulfide bond</keyword>
<keyword evidence="1 5" id="KW-0245">EGF-like domain</keyword>
<evidence type="ECO:0000256" key="2">
    <source>
        <dbReference type="ARBA" id="ARBA00022729"/>
    </source>
</evidence>
<feature type="domain" description="TLDc" evidence="8">
    <location>
        <begin position="450"/>
        <end position="632"/>
    </location>
</feature>
<dbReference type="PANTHER" id="PTHR24039">
    <property type="entry name" value="FIBRILLIN-RELATED"/>
    <property type="match status" value="1"/>
</dbReference>
<dbReference type="InterPro" id="IPR000152">
    <property type="entry name" value="EGF-type_Asp/Asn_hydroxyl_site"/>
</dbReference>
<dbReference type="Proteomes" id="UP001159405">
    <property type="component" value="Unassembled WGS sequence"/>
</dbReference>
<dbReference type="SMART" id="SM00179">
    <property type="entry name" value="EGF_CA"/>
    <property type="match status" value="3"/>
</dbReference>
<dbReference type="InterPro" id="IPR000742">
    <property type="entry name" value="EGF"/>
</dbReference>
<dbReference type="PROSITE" id="PS01187">
    <property type="entry name" value="EGF_CA"/>
    <property type="match status" value="1"/>
</dbReference>
<feature type="domain" description="EGF-like" evidence="7">
    <location>
        <begin position="359"/>
        <end position="399"/>
    </location>
</feature>
<keyword evidence="3" id="KW-0677">Repeat</keyword>
<evidence type="ECO:0000259" key="7">
    <source>
        <dbReference type="PROSITE" id="PS50026"/>
    </source>
</evidence>
<feature type="domain" description="EGF-like" evidence="7">
    <location>
        <begin position="277"/>
        <end position="317"/>
    </location>
</feature>
<gene>
    <name evidence="9" type="ORF">PLOB_00028536</name>
</gene>
<evidence type="ECO:0000259" key="8">
    <source>
        <dbReference type="PROSITE" id="PS51886"/>
    </source>
</evidence>
<sequence>MAGCFFSFQLRFFLAWAALGTWLENIVTANQGCSQNRRLKFSPPVKDNYLQGHVFFNISFEAHISCEGECLHRKECVAINIGPTIKGIKVCELCNSDHLQQPSDLKPRRGWTYRGTENICVYKPCLNNGKCFLGYTDKKFLCECQSGYTGKLCETGDYVAIKRRHIQSCFRLCAPQRILFYRNKLSCQVVRKTKVYPTQKYRTSECCLIRNNQRCRVKNGCDKSRDTDNTLVIVKNECLWGVDIEFKILMRKVKSLLKQTTPPPNLQCLIPQFTGVDLDECKDKTHQCDVNANCTNIPGSYNCTCRPGYTGNGSICNEIDECKDGSHDCHINANCTNIPGSYNCTCRPGYQGNGSICKDINECEKGSHDCHKNANCTNTASSYNCTCRPGYTGNGSICEIRIVASIRDNKFNCFHIRASLLASNCGRRFRRPFPIKSSAFQRNRGLSASSILGNDSRYLENLKLFLEPVINSSVRSRFVRCWHAKEDGWAASTFHGNCDDKGPTVTIIQVGSFIFGGYIDGCQFGSSSKAFIYSLTNNKGSGHAVYNPVKLPVKSDKYDEAVYRCDLKGPTFGWSDIYISNNAASKQDSVTYCGRRYPLPPGYSLSGFNCKFYAGSFYFTPTDIEVFYETTT</sequence>
<dbReference type="PROSITE" id="PS50026">
    <property type="entry name" value="EGF_3"/>
    <property type="match status" value="4"/>
</dbReference>
<evidence type="ECO:0000256" key="4">
    <source>
        <dbReference type="ARBA" id="ARBA00023157"/>
    </source>
</evidence>
<name>A0ABN8RZ77_9CNID</name>
<reference evidence="9 10" key="1">
    <citation type="submission" date="2022-05" db="EMBL/GenBank/DDBJ databases">
        <authorList>
            <consortium name="Genoscope - CEA"/>
            <person name="William W."/>
        </authorList>
    </citation>
    <scope>NUCLEOTIDE SEQUENCE [LARGE SCALE GENOMIC DNA]</scope>
</reference>
<dbReference type="SMART" id="SM00181">
    <property type="entry name" value="EGF"/>
    <property type="match status" value="4"/>
</dbReference>
<keyword evidence="10" id="KW-1185">Reference proteome</keyword>
<comment type="caution">
    <text evidence="9">The sequence shown here is derived from an EMBL/GenBank/DDBJ whole genome shotgun (WGS) entry which is preliminary data.</text>
</comment>
<dbReference type="Pfam" id="PF00008">
    <property type="entry name" value="EGF"/>
    <property type="match status" value="1"/>
</dbReference>
<protein>
    <submittedName>
        <fullName evidence="9">Uncharacterized protein</fullName>
    </submittedName>
</protein>
<dbReference type="InterPro" id="IPR018097">
    <property type="entry name" value="EGF_Ca-bd_CS"/>
</dbReference>
<feature type="domain" description="EGF-like" evidence="7">
    <location>
        <begin position="318"/>
        <end position="358"/>
    </location>
</feature>
<dbReference type="Gene3D" id="2.10.25.10">
    <property type="entry name" value="Laminin"/>
    <property type="match status" value="4"/>
</dbReference>
<accession>A0ABN8RZ77</accession>
<evidence type="ECO:0000313" key="10">
    <source>
        <dbReference type="Proteomes" id="UP001159405"/>
    </source>
</evidence>
<comment type="caution">
    <text evidence="5">Lacks conserved residue(s) required for the propagation of feature annotation.</text>
</comment>
<dbReference type="PANTHER" id="PTHR24039:SF58">
    <property type="entry name" value="EGF-LIKE DOMAIN-CONTAINING PROTEIN"/>
    <property type="match status" value="1"/>
</dbReference>
<proteinExistence type="predicted"/>
<evidence type="ECO:0000256" key="1">
    <source>
        <dbReference type="ARBA" id="ARBA00022536"/>
    </source>
</evidence>
<dbReference type="PROSITE" id="PS00010">
    <property type="entry name" value="ASX_HYDROXYL"/>
    <property type="match status" value="3"/>
</dbReference>
<dbReference type="Pfam" id="PF07534">
    <property type="entry name" value="TLD"/>
    <property type="match status" value="1"/>
</dbReference>
<evidence type="ECO:0000256" key="6">
    <source>
        <dbReference type="SAM" id="SignalP"/>
    </source>
</evidence>
<dbReference type="PROSITE" id="PS00022">
    <property type="entry name" value="EGF_1"/>
    <property type="match status" value="1"/>
</dbReference>
<feature type="chain" id="PRO_5045078306" evidence="6">
    <location>
        <begin position="30"/>
        <end position="632"/>
    </location>
</feature>
<feature type="domain" description="EGF-like" evidence="7">
    <location>
        <begin position="116"/>
        <end position="154"/>
    </location>
</feature>
<feature type="disulfide bond" evidence="5">
    <location>
        <begin position="144"/>
        <end position="153"/>
    </location>
</feature>
<evidence type="ECO:0000256" key="3">
    <source>
        <dbReference type="ARBA" id="ARBA00022737"/>
    </source>
</evidence>
<keyword evidence="2 6" id="KW-0732">Signal</keyword>
<dbReference type="SUPFAM" id="SSF57196">
    <property type="entry name" value="EGF/Laminin"/>
    <property type="match status" value="1"/>
</dbReference>
<dbReference type="PROSITE" id="PS01186">
    <property type="entry name" value="EGF_2"/>
    <property type="match status" value="4"/>
</dbReference>
<feature type="signal peptide" evidence="6">
    <location>
        <begin position="1"/>
        <end position="29"/>
    </location>
</feature>
<dbReference type="InterPro" id="IPR024731">
    <property type="entry name" value="NELL2-like_EGF"/>
</dbReference>
<evidence type="ECO:0000313" key="9">
    <source>
        <dbReference type="EMBL" id="CAH3183404.1"/>
    </source>
</evidence>
<feature type="disulfide bond" evidence="5">
    <location>
        <begin position="125"/>
        <end position="142"/>
    </location>
</feature>
<dbReference type="InterPro" id="IPR001881">
    <property type="entry name" value="EGF-like_Ca-bd_dom"/>
</dbReference>